<dbReference type="AlphaFoldDB" id="A0A9N9ZL26"/>
<keyword evidence="2" id="KW-1185">Reference proteome</keyword>
<dbReference type="OrthoDB" id="10373722at2759"/>
<organism evidence="1 2">
    <name type="scientific">Clonostachys solani</name>
    <dbReference type="NCBI Taxonomy" id="160281"/>
    <lineage>
        <taxon>Eukaryota</taxon>
        <taxon>Fungi</taxon>
        <taxon>Dikarya</taxon>
        <taxon>Ascomycota</taxon>
        <taxon>Pezizomycotina</taxon>
        <taxon>Sordariomycetes</taxon>
        <taxon>Hypocreomycetidae</taxon>
        <taxon>Hypocreales</taxon>
        <taxon>Bionectriaceae</taxon>
        <taxon>Clonostachys</taxon>
    </lineage>
</organism>
<evidence type="ECO:0000313" key="1">
    <source>
        <dbReference type="EMBL" id="CAH0057140.1"/>
    </source>
</evidence>
<dbReference type="Proteomes" id="UP000775872">
    <property type="component" value="Unassembled WGS sequence"/>
</dbReference>
<gene>
    <name evidence="1" type="ORF">CSOL1703_00006911</name>
</gene>
<proteinExistence type="predicted"/>
<name>A0A9N9ZL26_9HYPO</name>
<accession>A0A9N9ZL26</accession>
<evidence type="ECO:0000313" key="2">
    <source>
        <dbReference type="Proteomes" id="UP000775872"/>
    </source>
</evidence>
<protein>
    <submittedName>
        <fullName evidence="1">Uncharacterized protein</fullName>
    </submittedName>
</protein>
<dbReference type="EMBL" id="CABFOC020000074">
    <property type="protein sequence ID" value="CAH0057140.1"/>
    <property type="molecule type" value="Genomic_DNA"/>
</dbReference>
<comment type="caution">
    <text evidence="1">The sequence shown here is derived from an EMBL/GenBank/DDBJ whole genome shotgun (WGS) entry which is preliminary data.</text>
</comment>
<reference evidence="1 2" key="2">
    <citation type="submission" date="2021-10" db="EMBL/GenBank/DDBJ databases">
        <authorList>
            <person name="Piombo E."/>
        </authorList>
    </citation>
    <scope>NUCLEOTIDE SEQUENCE [LARGE SCALE GENOMIC DNA]</scope>
</reference>
<sequence length="271" mass="29349">MEVFSLQIDKKLWNVATSVSRVPSSSLRCAYLARAHAPTMAFQSQRSCAAGSPTSWIASRRSCARKSIILLSTRHSIGSPAFQIPRMQSRYSSEVVAIPPHEEMNTSCPSSFWRRGIALTCELTSAKASFEAAPLIQIQPGSLASCSGLSDGRADAEAVSILREVTTEEASTEPKALSFKDAWKKGMNSMDFMIMSMLPMPCRDQLGEVCPPAPFDVAEELFAAHDAALDAVQYAAGAVLFAVSRLRVASPHAGGRRNLLDEVSIRKLLIV</sequence>
<reference evidence="2" key="1">
    <citation type="submission" date="2019-06" db="EMBL/GenBank/DDBJ databases">
        <authorList>
            <person name="Broberg M."/>
        </authorList>
    </citation>
    <scope>NUCLEOTIDE SEQUENCE [LARGE SCALE GENOMIC DNA]</scope>
</reference>